<dbReference type="Pfam" id="PF13528">
    <property type="entry name" value="Glyco_trans_1_3"/>
    <property type="match status" value="2"/>
</dbReference>
<sequence>MKILYGVQGTGNGHITRARALSVEFKRLGVEVDYLFSGRAKEDYFDMDCFGPYQAFEGLSFVAKDGQIDLWATYRKASLTQLIKDVRGLDLSSYDLIITDFEPVTAWAAKRQNKPCFGIGHQYAFGHDIPKYKGDKLGGWILSRFAPVSRSVGVHWHHFGKPILPPIIQRHPQMGHPQDDQVLVYLPFENSEEVMEWLEQVPEYRFRLHCKDIEPGCYGNVEVFPFSRDGFQKNLQECQSVLCNAGFELNSEALYLGRRILVKPLHGQVEQLSNVIALEHLKFAQGAYELNGSVIASWLASSKVVKVDYPDVAKAIAEWIAAGAEEPLESISEQLWRSMTATKSVDFHQLPISMSIAS</sequence>
<protein>
    <submittedName>
        <fullName evidence="1">MJ1255/VC2487 family glycosyltransferase</fullName>
        <ecNumber evidence="1">2.4.-.-</ecNumber>
    </submittedName>
</protein>
<evidence type="ECO:0000313" key="1">
    <source>
        <dbReference type="EMBL" id="MFD1384619.1"/>
    </source>
</evidence>
<dbReference type="GO" id="GO:0016757">
    <property type="term" value="F:glycosyltransferase activity"/>
    <property type="evidence" value="ECO:0007669"/>
    <property type="project" value="UniProtKB-KW"/>
</dbReference>
<evidence type="ECO:0000313" key="2">
    <source>
        <dbReference type="Proteomes" id="UP001597059"/>
    </source>
</evidence>
<dbReference type="RefSeq" id="WP_377369017.1">
    <property type="nucleotide sequence ID" value="NZ_JBHTMN010000017.1"/>
</dbReference>
<name>A0ABW4B506_9GAMM</name>
<dbReference type="EC" id="2.4.-.-" evidence="1"/>
<reference evidence="2" key="1">
    <citation type="journal article" date="2019" name="Int. J. Syst. Evol. Microbiol.">
        <title>The Global Catalogue of Microorganisms (GCM) 10K type strain sequencing project: providing services to taxonomists for standard genome sequencing and annotation.</title>
        <authorList>
            <consortium name="The Broad Institute Genomics Platform"/>
            <consortium name="The Broad Institute Genome Sequencing Center for Infectious Disease"/>
            <person name="Wu L."/>
            <person name="Ma J."/>
        </authorList>
    </citation>
    <scope>NUCLEOTIDE SEQUENCE [LARGE SCALE GENOMIC DNA]</scope>
    <source>
        <strain evidence="2">JCM 30774</strain>
    </source>
</reference>
<comment type="caution">
    <text evidence="1">The sequence shown here is derived from an EMBL/GenBank/DDBJ whole genome shotgun (WGS) entry which is preliminary data.</text>
</comment>
<proteinExistence type="predicted"/>
<gene>
    <name evidence="1" type="ORF">ACFQ45_14705</name>
</gene>
<organism evidence="1 2">
    <name type="scientific">Rhodanobacter aciditrophus</name>
    <dbReference type="NCBI Taxonomy" id="1623218"/>
    <lineage>
        <taxon>Bacteria</taxon>
        <taxon>Pseudomonadati</taxon>
        <taxon>Pseudomonadota</taxon>
        <taxon>Gammaproteobacteria</taxon>
        <taxon>Lysobacterales</taxon>
        <taxon>Rhodanobacteraceae</taxon>
        <taxon>Rhodanobacter</taxon>
    </lineage>
</organism>
<dbReference type="EMBL" id="JBHTMN010000017">
    <property type="protein sequence ID" value="MFD1384619.1"/>
    <property type="molecule type" value="Genomic_DNA"/>
</dbReference>
<keyword evidence="2" id="KW-1185">Reference proteome</keyword>
<dbReference type="NCBIfam" id="TIGR00661">
    <property type="entry name" value="MJ1255"/>
    <property type="match status" value="1"/>
</dbReference>
<keyword evidence="1" id="KW-0328">Glycosyltransferase</keyword>
<accession>A0ABW4B506</accession>
<keyword evidence="1" id="KW-0808">Transferase</keyword>
<dbReference type="SUPFAM" id="SSF53756">
    <property type="entry name" value="UDP-Glycosyltransferase/glycogen phosphorylase"/>
    <property type="match status" value="1"/>
</dbReference>
<dbReference type="InterPro" id="IPR005262">
    <property type="entry name" value="MJ1255-like"/>
</dbReference>
<dbReference type="Proteomes" id="UP001597059">
    <property type="component" value="Unassembled WGS sequence"/>
</dbReference>